<evidence type="ECO:0000259" key="9">
    <source>
        <dbReference type="PROSITE" id="PS51192"/>
    </source>
</evidence>
<evidence type="ECO:0000259" key="10">
    <source>
        <dbReference type="PROSITE" id="PS51194"/>
    </source>
</evidence>
<dbReference type="GO" id="GO:0005524">
    <property type="term" value="F:ATP binding"/>
    <property type="evidence" value="ECO:0007669"/>
    <property type="project" value="UniProtKB-KW"/>
</dbReference>
<keyword evidence="12" id="KW-1185">Reference proteome</keyword>
<dbReference type="Pfam" id="PF00270">
    <property type="entry name" value="DEAD"/>
    <property type="match status" value="1"/>
</dbReference>
<dbReference type="CDD" id="cd17920">
    <property type="entry name" value="DEXHc_RecQ"/>
    <property type="match status" value="1"/>
</dbReference>
<evidence type="ECO:0000256" key="3">
    <source>
        <dbReference type="ARBA" id="ARBA00022801"/>
    </source>
</evidence>
<dbReference type="Pfam" id="PF00271">
    <property type="entry name" value="Helicase_C"/>
    <property type="match status" value="1"/>
</dbReference>
<dbReference type="EMBL" id="CAAALY010050806">
    <property type="protein sequence ID" value="VEL21344.1"/>
    <property type="molecule type" value="Genomic_DNA"/>
</dbReference>
<dbReference type="GO" id="GO:0043138">
    <property type="term" value="F:3'-5' DNA helicase activity"/>
    <property type="evidence" value="ECO:0007669"/>
    <property type="project" value="UniProtKB-EC"/>
</dbReference>
<keyword evidence="6" id="KW-0238">DNA-binding</keyword>
<dbReference type="GO" id="GO:0009378">
    <property type="term" value="F:four-way junction helicase activity"/>
    <property type="evidence" value="ECO:0007669"/>
    <property type="project" value="TreeGrafter"/>
</dbReference>
<dbReference type="SUPFAM" id="SSF52540">
    <property type="entry name" value="P-loop containing nucleoside triphosphate hydrolases"/>
    <property type="match status" value="1"/>
</dbReference>
<evidence type="ECO:0000256" key="6">
    <source>
        <dbReference type="ARBA" id="ARBA00023125"/>
    </source>
</evidence>
<protein>
    <recommendedName>
        <fullName evidence="8">DNA 3'-5' helicase</fullName>
        <ecNumber evidence="8">5.6.2.4</ecNumber>
    </recommendedName>
</protein>
<dbReference type="GO" id="GO:0005737">
    <property type="term" value="C:cytoplasm"/>
    <property type="evidence" value="ECO:0007669"/>
    <property type="project" value="TreeGrafter"/>
</dbReference>
<evidence type="ECO:0000313" key="11">
    <source>
        <dbReference type="EMBL" id="VEL21344.1"/>
    </source>
</evidence>
<evidence type="ECO:0000256" key="7">
    <source>
        <dbReference type="ARBA" id="ARBA00034617"/>
    </source>
</evidence>
<dbReference type="InterPro" id="IPR002464">
    <property type="entry name" value="DNA/RNA_helicase_DEAH_CS"/>
</dbReference>
<dbReference type="PANTHER" id="PTHR13710:SF152">
    <property type="entry name" value="ATP-DEPENDENT DNA HELICASE Q5"/>
    <property type="match status" value="1"/>
</dbReference>
<dbReference type="GO" id="GO:0005694">
    <property type="term" value="C:chromosome"/>
    <property type="evidence" value="ECO:0007669"/>
    <property type="project" value="TreeGrafter"/>
</dbReference>
<evidence type="ECO:0000256" key="5">
    <source>
        <dbReference type="ARBA" id="ARBA00022840"/>
    </source>
</evidence>
<accession>A0A448WVR2</accession>
<dbReference type="PROSITE" id="PS00690">
    <property type="entry name" value="DEAH_ATP_HELICASE"/>
    <property type="match status" value="1"/>
</dbReference>
<dbReference type="InterPro" id="IPR011545">
    <property type="entry name" value="DEAD/DEAH_box_helicase_dom"/>
</dbReference>
<sequence length="314" mass="35022">MPTGSGKSLCFQLPAVAHEGVAFVVSPLIALITDQLSHLHELKVHAVSINSKTTITERKRTIEHLLSLPKCTALNSVKLVYVTPEQCQTDLFKNIATKLTKAKCVSYFVVDEAHCVSEWGHDFRPDYLRLGTVRLTLFPDVPCVALTATAKPHVKADIIQKLKLGTLSNCDTILYPLKEFKIGVFRHNLHYSVVFTDIYDDPLGELFHHASFCLKWDTKPKESWVDIAMDSLGCGIIYCRTRDECECLAHKLSSRGLPTRAYHAGLSKVYREEVQMAWSSGKCPVVAATISFGMGVDKSNVRVDKFLMLLRALG</sequence>
<dbReference type="InterPro" id="IPR001650">
    <property type="entry name" value="Helicase_C-like"/>
</dbReference>
<dbReference type="GO" id="GO:0005634">
    <property type="term" value="C:nucleus"/>
    <property type="evidence" value="ECO:0007669"/>
    <property type="project" value="TreeGrafter"/>
</dbReference>
<name>A0A448WVR2_9PLAT</name>
<dbReference type="PROSITE" id="PS51192">
    <property type="entry name" value="HELICASE_ATP_BIND_1"/>
    <property type="match status" value="1"/>
</dbReference>
<evidence type="ECO:0000256" key="8">
    <source>
        <dbReference type="ARBA" id="ARBA00034808"/>
    </source>
</evidence>
<dbReference type="Proteomes" id="UP000784294">
    <property type="component" value="Unassembled WGS sequence"/>
</dbReference>
<dbReference type="GO" id="GO:0016787">
    <property type="term" value="F:hydrolase activity"/>
    <property type="evidence" value="ECO:0007669"/>
    <property type="project" value="UniProtKB-KW"/>
</dbReference>
<dbReference type="EC" id="5.6.2.4" evidence="8"/>
<proteinExistence type="inferred from homology"/>
<dbReference type="InterPro" id="IPR014001">
    <property type="entry name" value="Helicase_ATP-bd"/>
</dbReference>
<dbReference type="PROSITE" id="PS51194">
    <property type="entry name" value="HELICASE_CTER"/>
    <property type="match status" value="1"/>
</dbReference>
<dbReference type="NCBIfam" id="TIGR00614">
    <property type="entry name" value="recQ_fam"/>
    <property type="match status" value="1"/>
</dbReference>
<evidence type="ECO:0000313" key="12">
    <source>
        <dbReference type="Proteomes" id="UP000784294"/>
    </source>
</evidence>
<comment type="catalytic activity">
    <reaction evidence="7">
        <text>Couples ATP hydrolysis with the unwinding of duplex DNA by translocating in the 3'-5' direction.</text>
        <dbReference type="EC" id="5.6.2.4"/>
    </reaction>
</comment>
<evidence type="ECO:0000256" key="2">
    <source>
        <dbReference type="ARBA" id="ARBA00022741"/>
    </source>
</evidence>
<dbReference type="GO" id="GO:0003677">
    <property type="term" value="F:DNA binding"/>
    <property type="evidence" value="ECO:0007669"/>
    <property type="project" value="UniProtKB-KW"/>
</dbReference>
<organism evidence="11 12">
    <name type="scientific">Protopolystoma xenopodis</name>
    <dbReference type="NCBI Taxonomy" id="117903"/>
    <lineage>
        <taxon>Eukaryota</taxon>
        <taxon>Metazoa</taxon>
        <taxon>Spiralia</taxon>
        <taxon>Lophotrochozoa</taxon>
        <taxon>Platyhelminthes</taxon>
        <taxon>Monogenea</taxon>
        <taxon>Polyopisthocotylea</taxon>
        <taxon>Polystomatidea</taxon>
        <taxon>Polystomatidae</taxon>
        <taxon>Protopolystoma</taxon>
    </lineage>
</organism>
<dbReference type="PANTHER" id="PTHR13710">
    <property type="entry name" value="DNA HELICASE RECQ FAMILY MEMBER"/>
    <property type="match status" value="1"/>
</dbReference>
<dbReference type="InterPro" id="IPR004589">
    <property type="entry name" value="DNA_helicase_ATP-dep_RecQ"/>
</dbReference>
<reference evidence="11" key="1">
    <citation type="submission" date="2018-11" db="EMBL/GenBank/DDBJ databases">
        <authorList>
            <consortium name="Pathogen Informatics"/>
        </authorList>
    </citation>
    <scope>NUCLEOTIDE SEQUENCE</scope>
</reference>
<evidence type="ECO:0000256" key="1">
    <source>
        <dbReference type="ARBA" id="ARBA00005446"/>
    </source>
</evidence>
<comment type="similarity">
    <text evidence="1">Belongs to the helicase family. RecQ subfamily.</text>
</comment>
<dbReference type="OrthoDB" id="10261556at2759"/>
<gene>
    <name evidence="11" type="ORF">PXEA_LOCUS14784</name>
</gene>
<comment type="caution">
    <text evidence="11">The sequence shown here is derived from an EMBL/GenBank/DDBJ whole genome shotgun (WGS) entry which is preliminary data.</text>
</comment>
<feature type="domain" description="Helicase C-terminal" evidence="10">
    <location>
        <begin position="224"/>
        <end position="314"/>
    </location>
</feature>
<dbReference type="GO" id="GO:0000724">
    <property type="term" value="P:double-strand break repair via homologous recombination"/>
    <property type="evidence" value="ECO:0007669"/>
    <property type="project" value="TreeGrafter"/>
</dbReference>
<dbReference type="InterPro" id="IPR027417">
    <property type="entry name" value="P-loop_NTPase"/>
</dbReference>
<dbReference type="SMART" id="SM00487">
    <property type="entry name" value="DEXDc"/>
    <property type="match status" value="1"/>
</dbReference>
<keyword evidence="2" id="KW-0547">Nucleotide-binding</keyword>
<evidence type="ECO:0000256" key="4">
    <source>
        <dbReference type="ARBA" id="ARBA00022806"/>
    </source>
</evidence>
<keyword evidence="3" id="KW-0378">Hydrolase</keyword>
<feature type="domain" description="Helicase ATP-binding" evidence="9">
    <location>
        <begin position="1"/>
        <end position="168"/>
    </location>
</feature>
<dbReference type="AlphaFoldDB" id="A0A448WVR2"/>
<keyword evidence="4" id="KW-0347">Helicase</keyword>
<keyword evidence="5" id="KW-0067">ATP-binding</keyword>
<dbReference type="Gene3D" id="3.40.50.300">
    <property type="entry name" value="P-loop containing nucleotide triphosphate hydrolases"/>
    <property type="match status" value="2"/>
</dbReference>